<evidence type="ECO:0000313" key="2">
    <source>
        <dbReference type="EMBL" id="JAS39375.1"/>
    </source>
</evidence>
<evidence type="ECO:0000256" key="1">
    <source>
        <dbReference type="SAM" id="MobiDB-lite"/>
    </source>
</evidence>
<accession>A0A1B6EN84</accession>
<protein>
    <submittedName>
        <fullName evidence="2">Uncharacterized protein</fullName>
    </submittedName>
</protein>
<name>A0A1B6EN84_9HEMI</name>
<feature type="region of interest" description="Disordered" evidence="1">
    <location>
        <begin position="72"/>
        <end position="111"/>
    </location>
</feature>
<reference evidence="2" key="1">
    <citation type="submission" date="2015-11" db="EMBL/GenBank/DDBJ databases">
        <title>De novo transcriptome assembly of four potential Pierce s Disease insect vectors from Arizona vineyards.</title>
        <authorList>
            <person name="Tassone E.E."/>
        </authorList>
    </citation>
    <scope>NUCLEOTIDE SEQUENCE</scope>
</reference>
<feature type="non-terminal residue" evidence="2">
    <location>
        <position position="194"/>
    </location>
</feature>
<gene>
    <name evidence="2" type="ORF">g.26056</name>
</gene>
<dbReference type="EMBL" id="GECZ01030394">
    <property type="protein sequence ID" value="JAS39375.1"/>
    <property type="molecule type" value="Transcribed_RNA"/>
</dbReference>
<sequence>MMTMGNKSSLTALKFGDYFNLQGISIRQSISDDDYHLMSLQMKKVLVGRKKFRHVLPRKKVEESKDEVAEAIKLKKMEDGQEVQNEEAPKNDIEKSEERRPLEDDWEEPALNMKIEPVVTVVNMASVASRPMHDLREENDSSYEEKSVTSKSSPAPSPRLFKSRQPTNRNYSVIDIKTGLRKSKFTLELEEKLR</sequence>
<proteinExistence type="predicted"/>
<organism evidence="2">
    <name type="scientific">Cuerna arida</name>
    <dbReference type="NCBI Taxonomy" id="1464854"/>
    <lineage>
        <taxon>Eukaryota</taxon>
        <taxon>Metazoa</taxon>
        <taxon>Ecdysozoa</taxon>
        <taxon>Arthropoda</taxon>
        <taxon>Hexapoda</taxon>
        <taxon>Insecta</taxon>
        <taxon>Pterygota</taxon>
        <taxon>Neoptera</taxon>
        <taxon>Paraneoptera</taxon>
        <taxon>Hemiptera</taxon>
        <taxon>Auchenorrhyncha</taxon>
        <taxon>Membracoidea</taxon>
        <taxon>Cicadellidae</taxon>
        <taxon>Cicadellinae</taxon>
        <taxon>Proconiini</taxon>
        <taxon>Cuerna</taxon>
    </lineage>
</organism>
<feature type="compositionally biased region" description="Basic and acidic residues" evidence="1">
    <location>
        <begin position="87"/>
        <end position="103"/>
    </location>
</feature>
<dbReference type="AlphaFoldDB" id="A0A1B6EN84"/>
<feature type="region of interest" description="Disordered" evidence="1">
    <location>
        <begin position="128"/>
        <end position="166"/>
    </location>
</feature>
<feature type="compositionally biased region" description="Basic and acidic residues" evidence="1">
    <location>
        <begin position="131"/>
        <end position="148"/>
    </location>
</feature>